<feature type="domain" description="C2H2-type" evidence="13">
    <location>
        <begin position="63"/>
        <end position="92"/>
    </location>
</feature>
<evidence type="ECO:0000256" key="4">
    <source>
        <dbReference type="ARBA" id="ARBA00022737"/>
    </source>
</evidence>
<evidence type="ECO:0000256" key="8">
    <source>
        <dbReference type="ARBA" id="ARBA00023125"/>
    </source>
</evidence>
<dbReference type="GO" id="GO:0000981">
    <property type="term" value="F:DNA-binding transcription factor activity, RNA polymerase II-specific"/>
    <property type="evidence" value="ECO:0007669"/>
    <property type="project" value="TreeGrafter"/>
</dbReference>
<feature type="region of interest" description="Disordered" evidence="12">
    <location>
        <begin position="135"/>
        <end position="160"/>
    </location>
</feature>
<keyword evidence="6" id="KW-0862">Zinc</keyword>
<dbReference type="EMBL" id="JAERUA010000001">
    <property type="protein sequence ID" value="KAI1905130.1"/>
    <property type="molecule type" value="Genomic_DNA"/>
</dbReference>
<keyword evidence="10" id="KW-0539">Nucleus</keyword>
<protein>
    <recommendedName>
        <fullName evidence="13">C2H2-type domain-containing protein</fullName>
    </recommendedName>
</protein>
<organism evidence="14 15">
    <name type="scientific">Albula goreensis</name>
    <dbReference type="NCBI Taxonomy" id="1534307"/>
    <lineage>
        <taxon>Eukaryota</taxon>
        <taxon>Metazoa</taxon>
        <taxon>Chordata</taxon>
        <taxon>Craniata</taxon>
        <taxon>Vertebrata</taxon>
        <taxon>Euteleostomi</taxon>
        <taxon>Actinopterygii</taxon>
        <taxon>Neopterygii</taxon>
        <taxon>Teleostei</taxon>
        <taxon>Albuliformes</taxon>
        <taxon>Albulidae</taxon>
        <taxon>Albula</taxon>
    </lineage>
</organism>
<evidence type="ECO:0000259" key="13">
    <source>
        <dbReference type="PROSITE" id="PS50157"/>
    </source>
</evidence>
<comment type="subcellular location">
    <subcellularLocation>
        <location evidence="1">Nucleus</location>
    </subcellularLocation>
</comment>
<evidence type="ECO:0000256" key="6">
    <source>
        <dbReference type="ARBA" id="ARBA00022833"/>
    </source>
</evidence>
<keyword evidence="9" id="KW-0804">Transcription</keyword>
<dbReference type="FunFam" id="3.30.160.60:FF:000019">
    <property type="entry name" value="GLI family zinc finger 3"/>
    <property type="match status" value="1"/>
</dbReference>
<dbReference type="InterPro" id="IPR056436">
    <property type="entry name" value="Znf-C2H2_ZIC1-5/GLI1-3-like"/>
</dbReference>
<dbReference type="Pfam" id="PF00096">
    <property type="entry name" value="zf-C2H2"/>
    <property type="match status" value="3"/>
</dbReference>
<dbReference type="GO" id="GO:0000978">
    <property type="term" value="F:RNA polymerase II cis-regulatory region sequence-specific DNA binding"/>
    <property type="evidence" value="ECO:0007669"/>
    <property type="project" value="TreeGrafter"/>
</dbReference>
<evidence type="ECO:0000256" key="1">
    <source>
        <dbReference type="ARBA" id="ARBA00004123"/>
    </source>
</evidence>
<name>A0A8T3E882_9TELE</name>
<keyword evidence="15" id="KW-1185">Reference proteome</keyword>
<dbReference type="FunFam" id="3.30.160.60:FF:000048">
    <property type="entry name" value="GLI family zinc finger 3"/>
    <property type="match status" value="1"/>
</dbReference>
<accession>A0A8T3E882</accession>
<proteinExistence type="inferred from homology"/>
<evidence type="ECO:0000256" key="10">
    <source>
        <dbReference type="ARBA" id="ARBA00023242"/>
    </source>
</evidence>
<keyword evidence="3" id="KW-0479">Metal-binding</keyword>
<dbReference type="GO" id="GO:0005634">
    <property type="term" value="C:nucleus"/>
    <property type="evidence" value="ECO:0007669"/>
    <property type="project" value="UniProtKB-SubCell"/>
</dbReference>
<keyword evidence="4" id="KW-0677">Repeat</keyword>
<evidence type="ECO:0000256" key="7">
    <source>
        <dbReference type="ARBA" id="ARBA00023015"/>
    </source>
</evidence>
<gene>
    <name evidence="14" type="ORF">AGOR_G00012820</name>
</gene>
<feature type="domain" description="C2H2-type" evidence="13">
    <location>
        <begin position="93"/>
        <end position="122"/>
    </location>
</feature>
<evidence type="ECO:0000256" key="2">
    <source>
        <dbReference type="ARBA" id="ARBA00010831"/>
    </source>
</evidence>
<dbReference type="PANTHER" id="PTHR45718">
    <property type="entry name" value="TRANSCRIPTIONAL ACTIVATOR CUBITUS INTERRUPTUS"/>
    <property type="match status" value="1"/>
</dbReference>
<dbReference type="InterPro" id="IPR013087">
    <property type="entry name" value="Znf_C2H2_type"/>
</dbReference>
<evidence type="ECO:0000256" key="11">
    <source>
        <dbReference type="PROSITE-ProRule" id="PRU00042"/>
    </source>
</evidence>
<evidence type="ECO:0000256" key="9">
    <source>
        <dbReference type="ARBA" id="ARBA00023163"/>
    </source>
</evidence>
<dbReference type="Proteomes" id="UP000829720">
    <property type="component" value="Unassembled WGS sequence"/>
</dbReference>
<dbReference type="InterPro" id="IPR043359">
    <property type="entry name" value="GLI-like"/>
</dbReference>
<sequence length="403" mass="44634">MDCSATYDQQEALVRHIEKLHVDQRKSEDFTCLWAGCPRRHKPFNARYKLLIHMRVHSGEKPNKCTFEGCRKAFSRLENLKIHFRSHTGEKPYLCQHPGCHKAFSNSSDRAKHQRTHLDTKPYACQIPGCAKRYTDPSSLRKHVKAHSSKDLQNRKKLRSNSEIDQDALADCLTIQPLQASISPQDTGGSVLGHSPGPAHEYSGMLQSNQAVYSITVTGPVDHPSSCSTVQPSPLLPTLPTVQDNCSHRFNAISPHRISTETHRIPALPSPHHHHSSGLHQKTCVPLDHATSTTHLKGFSGQPQTTVCPPPNNATMRSAKPTPTCHMKQLSSFEDGVIPTVTTQQGLNAFRNALTGITVYDLQGGYQDFLGDPMRGMTDDSSFLQVTALDRCPSQLSSIFTEG</sequence>
<reference evidence="14" key="1">
    <citation type="submission" date="2021-01" db="EMBL/GenBank/DDBJ databases">
        <authorList>
            <person name="Zahm M."/>
            <person name="Roques C."/>
            <person name="Cabau C."/>
            <person name="Klopp C."/>
            <person name="Donnadieu C."/>
            <person name="Jouanno E."/>
            <person name="Lampietro C."/>
            <person name="Louis A."/>
            <person name="Herpin A."/>
            <person name="Echchiki A."/>
            <person name="Berthelot C."/>
            <person name="Parey E."/>
            <person name="Roest-Crollius H."/>
            <person name="Braasch I."/>
            <person name="Postlethwait J."/>
            <person name="Bobe J."/>
            <person name="Montfort J."/>
            <person name="Bouchez O."/>
            <person name="Begum T."/>
            <person name="Mejri S."/>
            <person name="Adams A."/>
            <person name="Chen W.-J."/>
            <person name="Guiguen Y."/>
        </authorList>
    </citation>
    <scope>NUCLEOTIDE SEQUENCE</scope>
    <source>
        <tissue evidence="14">Blood</tissue>
    </source>
</reference>
<dbReference type="InterPro" id="IPR036236">
    <property type="entry name" value="Znf_C2H2_sf"/>
</dbReference>
<feature type="domain" description="C2H2-type" evidence="13">
    <location>
        <begin position="123"/>
        <end position="152"/>
    </location>
</feature>
<comment type="caution">
    <text evidence="14">The sequence shown here is derived from an EMBL/GenBank/DDBJ whole genome shotgun (WGS) entry which is preliminary data.</text>
</comment>
<dbReference type="GO" id="GO:0008270">
    <property type="term" value="F:zinc ion binding"/>
    <property type="evidence" value="ECO:0007669"/>
    <property type="project" value="UniProtKB-KW"/>
</dbReference>
<dbReference type="AlphaFoldDB" id="A0A8T3E882"/>
<dbReference type="SUPFAM" id="SSF57667">
    <property type="entry name" value="beta-beta-alpha zinc fingers"/>
    <property type="match status" value="2"/>
</dbReference>
<keyword evidence="7" id="KW-0805">Transcription regulation</keyword>
<dbReference type="FunFam" id="3.30.160.60:FF:000036">
    <property type="entry name" value="GLI family zinc finger 3"/>
    <property type="match status" value="1"/>
</dbReference>
<dbReference type="Pfam" id="PF23561">
    <property type="entry name" value="zf-C2H2_15"/>
    <property type="match status" value="1"/>
</dbReference>
<dbReference type="OrthoDB" id="3214149at2759"/>
<keyword evidence="5 11" id="KW-0863">Zinc-finger</keyword>
<dbReference type="PROSITE" id="PS00028">
    <property type="entry name" value="ZINC_FINGER_C2H2_1"/>
    <property type="match status" value="3"/>
</dbReference>
<dbReference type="PANTHER" id="PTHR45718:SF1">
    <property type="entry name" value="ZINC FINGER PROTEIN GLIS3"/>
    <property type="match status" value="1"/>
</dbReference>
<evidence type="ECO:0000256" key="5">
    <source>
        <dbReference type="ARBA" id="ARBA00022771"/>
    </source>
</evidence>
<dbReference type="Gene3D" id="3.30.160.60">
    <property type="entry name" value="Classic Zinc Finger"/>
    <property type="match status" value="5"/>
</dbReference>
<feature type="domain" description="C2H2-type" evidence="13">
    <location>
        <begin position="35"/>
        <end position="62"/>
    </location>
</feature>
<evidence type="ECO:0000313" key="15">
    <source>
        <dbReference type="Proteomes" id="UP000829720"/>
    </source>
</evidence>
<evidence type="ECO:0000256" key="3">
    <source>
        <dbReference type="ARBA" id="ARBA00022723"/>
    </source>
</evidence>
<keyword evidence="8" id="KW-0238">DNA-binding</keyword>
<dbReference type="FunFam" id="3.30.160.60:FF:000031">
    <property type="entry name" value="GLI family zinc finger 3"/>
    <property type="match status" value="1"/>
</dbReference>
<evidence type="ECO:0000256" key="12">
    <source>
        <dbReference type="SAM" id="MobiDB-lite"/>
    </source>
</evidence>
<comment type="similarity">
    <text evidence="2">Belongs to the GLI C2H2-type zinc-finger protein family.</text>
</comment>
<dbReference type="PROSITE" id="PS50157">
    <property type="entry name" value="ZINC_FINGER_C2H2_2"/>
    <property type="match status" value="4"/>
</dbReference>
<evidence type="ECO:0000313" key="14">
    <source>
        <dbReference type="EMBL" id="KAI1905130.1"/>
    </source>
</evidence>
<dbReference type="SMART" id="SM00355">
    <property type="entry name" value="ZnF_C2H2"/>
    <property type="match status" value="5"/>
</dbReference>